<dbReference type="InParanoid" id="A0A2I2YHN5"/>
<dbReference type="GO" id="GO:0042101">
    <property type="term" value="C:T cell receptor complex"/>
    <property type="evidence" value="ECO:0007669"/>
    <property type="project" value="UniProtKB-KW"/>
</dbReference>
<keyword evidence="9" id="KW-1185">Reference proteome</keyword>
<dbReference type="Ensembl" id="ENSGGOT00000054031.1">
    <property type="protein sequence ID" value="ENSGGOP00000034408.1"/>
    <property type="gene ID" value="ENSGGOG00000039170.1"/>
</dbReference>
<dbReference type="EMBL" id="CABD030091917">
    <property type="status" value="NOT_ANNOTATED_CDS"/>
    <property type="molecule type" value="Genomic_DNA"/>
</dbReference>
<keyword evidence="5" id="KW-0393">Immunoglobulin domain</keyword>
<evidence type="ECO:0000259" key="7">
    <source>
        <dbReference type="Pfam" id="PF07686"/>
    </source>
</evidence>
<dbReference type="SUPFAM" id="SSF48726">
    <property type="entry name" value="Immunoglobulin"/>
    <property type="match status" value="1"/>
</dbReference>
<dbReference type="PANTHER" id="PTHR19343:SF15">
    <property type="entry name" value="IMMUNOGLOBULIN V-SET DOMAIN-CONTAINING PROTEIN"/>
    <property type="match status" value="1"/>
</dbReference>
<reference evidence="8" key="3">
    <citation type="submission" date="2025-08" db="UniProtKB">
        <authorList>
            <consortium name="Ensembl"/>
        </authorList>
    </citation>
    <scope>IDENTIFICATION</scope>
</reference>
<dbReference type="AlphaFoldDB" id="A0A2I2YHN5"/>
<keyword evidence="3" id="KW-1064">Adaptive immunity</keyword>
<keyword evidence="6" id="KW-1279">T cell receptor</keyword>
<dbReference type="GeneTree" id="ENSGT00940000167535"/>
<protein>
    <recommendedName>
        <fullName evidence="7">Immunoglobulin V-set domain-containing protein</fullName>
    </recommendedName>
</protein>
<evidence type="ECO:0000256" key="3">
    <source>
        <dbReference type="ARBA" id="ARBA00023130"/>
    </source>
</evidence>
<feature type="domain" description="Immunoglobulin V-set" evidence="7">
    <location>
        <begin position="6"/>
        <end position="91"/>
    </location>
</feature>
<dbReference type="InterPro" id="IPR013106">
    <property type="entry name" value="Ig_V-set"/>
</dbReference>
<dbReference type="InterPro" id="IPR036179">
    <property type="entry name" value="Ig-like_dom_sf"/>
</dbReference>
<evidence type="ECO:0000256" key="6">
    <source>
        <dbReference type="ARBA" id="ARBA00043266"/>
    </source>
</evidence>
<name>A0A2I2YHN5_GORGO</name>
<evidence type="ECO:0000256" key="2">
    <source>
        <dbReference type="ARBA" id="ARBA00022859"/>
    </source>
</evidence>
<organism evidence="8 9">
    <name type="scientific">Gorilla gorilla gorilla</name>
    <name type="common">Western lowland gorilla</name>
    <dbReference type="NCBI Taxonomy" id="9595"/>
    <lineage>
        <taxon>Eukaryota</taxon>
        <taxon>Metazoa</taxon>
        <taxon>Chordata</taxon>
        <taxon>Craniata</taxon>
        <taxon>Vertebrata</taxon>
        <taxon>Euteleostomi</taxon>
        <taxon>Mammalia</taxon>
        <taxon>Eutheria</taxon>
        <taxon>Euarchontoglires</taxon>
        <taxon>Primates</taxon>
        <taxon>Haplorrhini</taxon>
        <taxon>Catarrhini</taxon>
        <taxon>Hominidae</taxon>
        <taxon>Gorilla</taxon>
    </lineage>
</organism>
<dbReference type="GO" id="GO:0002250">
    <property type="term" value="P:adaptive immune response"/>
    <property type="evidence" value="ECO:0007669"/>
    <property type="project" value="UniProtKB-KW"/>
</dbReference>
<reference evidence="8" key="4">
    <citation type="submission" date="2025-09" db="UniProtKB">
        <authorList>
            <consortium name="Ensembl"/>
        </authorList>
    </citation>
    <scope>IDENTIFICATION</scope>
</reference>
<dbReference type="Pfam" id="PF07686">
    <property type="entry name" value="V-set"/>
    <property type="match status" value="1"/>
</dbReference>
<evidence type="ECO:0000256" key="5">
    <source>
        <dbReference type="ARBA" id="ARBA00023319"/>
    </source>
</evidence>
<keyword evidence="1" id="KW-0732">Signal</keyword>
<dbReference type="OMA" id="YPQREFS"/>
<dbReference type="Gene3D" id="2.60.40.10">
    <property type="entry name" value="Immunoglobulins"/>
    <property type="match status" value="1"/>
</dbReference>
<reference evidence="8 9" key="2">
    <citation type="journal article" date="2012" name="Nature">
        <title>Insights into hominid evolution from the gorilla genome sequence.</title>
        <authorList>
            <person name="Scally A."/>
            <person name="Dutheil J.Y."/>
            <person name="Hillier L.W."/>
            <person name="Jordan G.E."/>
            <person name="Goodhead I."/>
            <person name="Herrero J."/>
            <person name="Hobolth A."/>
            <person name="Lappalainen T."/>
            <person name="Mailund T."/>
            <person name="Marques-Bonet T."/>
            <person name="McCarthy S."/>
            <person name="Montgomery S.H."/>
            <person name="Schwalie P.C."/>
            <person name="Tang Y.A."/>
            <person name="Ward M.C."/>
            <person name="Xue Y."/>
            <person name="Yngvadottir B."/>
            <person name="Alkan C."/>
            <person name="Andersen L.N."/>
            <person name="Ayub Q."/>
            <person name="Ball E.V."/>
            <person name="Beal K."/>
            <person name="Bradley B.J."/>
            <person name="Chen Y."/>
            <person name="Clee C.M."/>
            <person name="Fitzgerald S."/>
            <person name="Graves T.A."/>
            <person name="Gu Y."/>
            <person name="Heath P."/>
            <person name="Heger A."/>
            <person name="Karakoc E."/>
            <person name="Kolb-Kokocinski A."/>
            <person name="Laird G.K."/>
            <person name="Lunter G."/>
            <person name="Meader S."/>
            <person name="Mort M."/>
            <person name="Mullikin J.C."/>
            <person name="Munch K."/>
            <person name="O'Connor T.D."/>
            <person name="Phillips A.D."/>
            <person name="Prado-Martinez J."/>
            <person name="Rogers A.S."/>
            <person name="Sajjadian S."/>
            <person name="Schmidt D."/>
            <person name="Shaw K."/>
            <person name="Simpson J.T."/>
            <person name="Stenson P.D."/>
            <person name="Turner D.J."/>
            <person name="Vigilant L."/>
            <person name="Vilella A.J."/>
            <person name="Whitener W."/>
            <person name="Zhu B."/>
            <person name="Cooper D.N."/>
            <person name="de Jong P."/>
            <person name="Dermitzakis E.T."/>
            <person name="Eichler E.E."/>
            <person name="Flicek P."/>
            <person name="Goldman N."/>
            <person name="Mundy N.I."/>
            <person name="Ning Z."/>
            <person name="Odom D.T."/>
            <person name="Ponting C.P."/>
            <person name="Quail M.A."/>
            <person name="Ryder O.A."/>
            <person name="Searle S.M."/>
            <person name="Warren W.C."/>
            <person name="Wilson R.K."/>
            <person name="Schierup M.H."/>
            <person name="Rogers J."/>
            <person name="Tyler-Smith C."/>
            <person name="Durbin R."/>
        </authorList>
    </citation>
    <scope>NUCLEOTIDE SEQUENCE [LARGE SCALE GENOMIC DNA]</scope>
</reference>
<accession>A0A2I2YHN5</accession>
<keyword evidence="4" id="KW-0675">Receptor</keyword>
<dbReference type="PANTHER" id="PTHR19343">
    <property type="entry name" value="T CELL RECEPTOR ALPHA VARIABLE 1-2"/>
    <property type="match status" value="1"/>
</dbReference>
<evidence type="ECO:0000313" key="8">
    <source>
        <dbReference type="Ensembl" id="ENSGGOP00000034408.1"/>
    </source>
</evidence>
<reference evidence="9" key="1">
    <citation type="submission" date="2011-05" db="EMBL/GenBank/DDBJ databases">
        <title>Insights into the evolution of the great apes provided by the gorilla genome.</title>
        <authorList>
            <person name="Scally A."/>
        </authorList>
    </citation>
    <scope>NUCLEOTIDE SEQUENCE [LARGE SCALE GENOMIC DNA]</scope>
</reference>
<evidence type="ECO:0000313" key="9">
    <source>
        <dbReference type="Proteomes" id="UP000001519"/>
    </source>
</evidence>
<dbReference type="InterPro" id="IPR051006">
    <property type="entry name" value="TCR_variable_domain"/>
</dbReference>
<dbReference type="GO" id="GO:0042605">
    <property type="term" value="F:peptide antigen binding"/>
    <property type="evidence" value="ECO:0000318"/>
    <property type="project" value="GO_Central"/>
</dbReference>
<keyword evidence="2" id="KW-0391">Immunity</keyword>
<evidence type="ECO:0000256" key="4">
    <source>
        <dbReference type="ARBA" id="ARBA00023170"/>
    </source>
</evidence>
<proteinExistence type="predicted"/>
<dbReference type="Proteomes" id="UP000001519">
    <property type="component" value="Chromosome 14"/>
</dbReference>
<sequence length="93" mass="10800">LHTLEQSPSFLNIQEGMHAVLNCTYQERTLFNFHWFRQDPGRRLVSLTLIQSSQKEQGDKYFKELLGKEKFYSVWNMAASHPGDSATCFCALQ</sequence>
<evidence type="ECO:0000256" key="1">
    <source>
        <dbReference type="ARBA" id="ARBA00022729"/>
    </source>
</evidence>
<dbReference type="InterPro" id="IPR013783">
    <property type="entry name" value="Ig-like_fold"/>
</dbReference>